<evidence type="ECO:0000259" key="1">
    <source>
        <dbReference type="Pfam" id="PF01551"/>
    </source>
</evidence>
<dbReference type="Gene3D" id="2.70.70.10">
    <property type="entry name" value="Glucose Permease (Domain IIA)"/>
    <property type="match status" value="1"/>
</dbReference>
<sequence>MKRIILSAIGFLIFFFVLASGETLKFEISSLKPYQGSVIRIEVPKKRFKKKLKNGEIKIVYELETNFLVRVFDKEYPPMNFEKKAAVFVGIDYRAEPEFYPMEIILVDEGGNKFAGIPKFLSVRKKYPKLNYQPPPGRSWAEQNKIDEESERIQQIFESKSVYFPAKSENFQWPLMPAEITGKFGIKKCWGKKISSCRYHTGTDFRSAFDKFHRKPENVYPINGGIVAEVRDYYLEGKTVIIDHGAGIKSSYFHLSKFYCKKGAIIKKNQPLGRTGHTGMGIQYNHLHLMITINGAVVDPHKFLRENAK</sequence>
<dbReference type="EMBL" id="MHJG01000024">
    <property type="protein sequence ID" value="OGY63308.1"/>
    <property type="molecule type" value="Genomic_DNA"/>
</dbReference>
<organism evidence="2 3">
    <name type="scientific">Candidatus Harrisonbacteria bacterium RIFCSPHIGHO2_02_FULL_42_16</name>
    <dbReference type="NCBI Taxonomy" id="1798404"/>
    <lineage>
        <taxon>Bacteria</taxon>
        <taxon>Candidatus Harrisoniibacteriota</taxon>
    </lineage>
</organism>
<dbReference type="CDD" id="cd12797">
    <property type="entry name" value="M23_peptidase"/>
    <property type="match status" value="1"/>
</dbReference>
<comment type="caution">
    <text evidence="2">The sequence shown here is derived from an EMBL/GenBank/DDBJ whole genome shotgun (WGS) entry which is preliminary data.</text>
</comment>
<dbReference type="SUPFAM" id="SSF51261">
    <property type="entry name" value="Duplicated hybrid motif"/>
    <property type="match status" value="1"/>
</dbReference>
<evidence type="ECO:0000313" key="2">
    <source>
        <dbReference type="EMBL" id="OGY63308.1"/>
    </source>
</evidence>
<dbReference type="AlphaFoldDB" id="A0A1G1ZFF3"/>
<feature type="domain" description="M23ase beta-sheet core" evidence="1">
    <location>
        <begin position="199"/>
        <end position="300"/>
    </location>
</feature>
<dbReference type="PANTHER" id="PTHR21666:SF287">
    <property type="entry name" value="CYTOPLASMIC MEMBRANE PROTEIN"/>
    <property type="match status" value="1"/>
</dbReference>
<gene>
    <name evidence="2" type="ORF">A3B92_03550</name>
</gene>
<name>A0A1G1ZFF3_9BACT</name>
<evidence type="ECO:0000313" key="3">
    <source>
        <dbReference type="Proteomes" id="UP000177960"/>
    </source>
</evidence>
<accession>A0A1G1ZFF3</accession>
<proteinExistence type="predicted"/>
<dbReference type="InterPro" id="IPR050570">
    <property type="entry name" value="Cell_wall_metabolism_enzyme"/>
</dbReference>
<dbReference type="PANTHER" id="PTHR21666">
    <property type="entry name" value="PEPTIDASE-RELATED"/>
    <property type="match status" value="1"/>
</dbReference>
<dbReference type="Pfam" id="PF01551">
    <property type="entry name" value="Peptidase_M23"/>
    <property type="match status" value="1"/>
</dbReference>
<protein>
    <recommendedName>
        <fullName evidence="1">M23ase beta-sheet core domain-containing protein</fullName>
    </recommendedName>
</protein>
<dbReference type="STRING" id="1798404.A3B92_03550"/>
<dbReference type="Proteomes" id="UP000177960">
    <property type="component" value="Unassembled WGS sequence"/>
</dbReference>
<reference evidence="2 3" key="1">
    <citation type="journal article" date="2016" name="Nat. Commun.">
        <title>Thousands of microbial genomes shed light on interconnected biogeochemical processes in an aquifer system.</title>
        <authorList>
            <person name="Anantharaman K."/>
            <person name="Brown C.T."/>
            <person name="Hug L.A."/>
            <person name="Sharon I."/>
            <person name="Castelle C.J."/>
            <person name="Probst A.J."/>
            <person name="Thomas B.C."/>
            <person name="Singh A."/>
            <person name="Wilkins M.J."/>
            <person name="Karaoz U."/>
            <person name="Brodie E.L."/>
            <person name="Williams K.H."/>
            <person name="Hubbard S.S."/>
            <person name="Banfield J.F."/>
        </authorList>
    </citation>
    <scope>NUCLEOTIDE SEQUENCE [LARGE SCALE GENOMIC DNA]</scope>
</reference>
<dbReference type="GO" id="GO:0004222">
    <property type="term" value="F:metalloendopeptidase activity"/>
    <property type="evidence" value="ECO:0007669"/>
    <property type="project" value="TreeGrafter"/>
</dbReference>
<dbReference type="InterPro" id="IPR011055">
    <property type="entry name" value="Dup_hybrid_motif"/>
</dbReference>
<dbReference type="InterPro" id="IPR016047">
    <property type="entry name" value="M23ase_b-sheet_dom"/>
</dbReference>